<name>A0ABY8LAD9_9RHOB</name>
<dbReference type="Proteomes" id="UP001243420">
    <property type="component" value="Chromosome"/>
</dbReference>
<protein>
    <recommendedName>
        <fullName evidence="3">GCN5-related N-acetyltransferase</fullName>
    </recommendedName>
</protein>
<evidence type="ECO:0000313" key="1">
    <source>
        <dbReference type="EMBL" id="WGH78259.1"/>
    </source>
</evidence>
<evidence type="ECO:0008006" key="3">
    <source>
        <dbReference type="Google" id="ProtNLM"/>
    </source>
</evidence>
<organism evidence="1 2">
    <name type="scientific">Jannaschia ovalis</name>
    <dbReference type="NCBI Taxonomy" id="3038773"/>
    <lineage>
        <taxon>Bacteria</taxon>
        <taxon>Pseudomonadati</taxon>
        <taxon>Pseudomonadota</taxon>
        <taxon>Alphaproteobacteria</taxon>
        <taxon>Rhodobacterales</taxon>
        <taxon>Roseobacteraceae</taxon>
        <taxon>Jannaschia</taxon>
    </lineage>
</organism>
<accession>A0ABY8LAD9</accession>
<sequence length="97" mass="10788">MDRAALEDRWKQLTNRDLPEAAGPGWPVHLNHCFQRILLDHATGGVWYDAIPRRPAYAHAPDDVLARAVALGEAVLAGRADLDALNRRSLRWRGKAG</sequence>
<keyword evidence="2" id="KW-1185">Reference proteome</keyword>
<evidence type="ECO:0000313" key="2">
    <source>
        <dbReference type="Proteomes" id="UP001243420"/>
    </source>
</evidence>
<dbReference type="EMBL" id="CP122537">
    <property type="protein sequence ID" value="WGH78259.1"/>
    <property type="molecule type" value="Genomic_DNA"/>
</dbReference>
<gene>
    <name evidence="1" type="ORF">P8627_14695</name>
</gene>
<dbReference type="RefSeq" id="WP_279965010.1">
    <property type="nucleotide sequence ID" value="NZ_CP122537.1"/>
</dbReference>
<reference evidence="1 2" key="1">
    <citation type="submission" date="2023-04" db="EMBL/GenBank/DDBJ databases">
        <title>Jannaschia ovalis sp. nov., a marine bacterium isolated from sea tidal flat.</title>
        <authorList>
            <person name="Kwon D.Y."/>
            <person name="Kim J.-J."/>
        </authorList>
    </citation>
    <scope>NUCLEOTIDE SEQUENCE [LARGE SCALE GENOMIC DNA]</scope>
    <source>
        <strain evidence="1 2">GRR-S6-38</strain>
    </source>
</reference>
<proteinExistence type="predicted"/>